<organism evidence="2 3">
    <name type="scientific">Actinomadura fulvescens</name>
    <dbReference type="NCBI Taxonomy" id="46160"/>
    <lineage>
        <taxon>Bacteria</taxon>
        <taxon>Bacillati</taxon>
        <taxon>Actinomycetota</taxon>
        <taxon>Actinomycetes</taxon>
        <taxon>Streptosporangiales</taxon>
        <taxon>Thermomonosporaceae</taxon>
        <taxon>Actinomadura</taxon>
    </lineage>
</organism>
<dbReference type="Proteomes" id="UP001501509">
    <property type="component" value="Unassembled WGS sequence"/>
</dbReference>
<name>A0ABN1ZKX8_9ACTN</name>
<keyword evidence="1" id="KW-0732">Signal</keyword>
<dbReference type="InterPro" id="IPR015943">
    <property type="entry name" value="WD40/YVTN_repeat-like_dom_sf"/>
</dbReference>
<evidence type="ECO:0000313" key="3">
    <source>
        <dbReference type="Proteomes" id="UP001501509"/>
    </source>
</evidence>
<dbReference type="SUPFAM" id="SSF69322">
    <property type="entry name" value="Tricorn protease domain 2"/>
    <property type="match status" value="1"/>
</dbReference>
<evidence type="ECO:0000313" key="2">
    <source>
        <dbReference type="EMBL" id="GAA2576884.1"/>
    </source>
</evidence>
<dbReference type="EMBL" id="BAAATD010000001">
    <property type="protein sequence ID" value="GAA2576884.1"/>
    <property type="molecule type" value="Genomic_DNA"/>
</dbReference>
<sequence>MLRRVVLAGCSGVLALQAAPAHATPTPPGPQTDPLPARLSAKLAVPSAPSTGKARGLVIGGDQGADRIWVMDARRRDWKPGTAKWSWAPTAKAGFKDVVAGWGAVSDVRVRKAGRKTYVLAGDSWGYVGAVEYPSGKRLWAVNAGRPSNVHAVELLPNGNVAAAASTGGWVRVYAASKGPAATAYTEFKLKGGHGVLWDPRRKSLWAIGDDHLVELKVGGTAGAPTLREVRRVALPTQGGHDLAPVYANRGRLWVTTNYGVYQFDKRSRTFKTNYRHASRVNLPIVKAVGDNPVTKQVLLTRPEKGCATTWCTDTLEFFGRRSATRSLTGAQFYKARWFVTRYQ</sequence>
<feature type="chain" id="PRO_5045666275" evidence="1">
    <location>
        <begin position="24"/>
        <end position="344"/>
    </location>
</feature>
<evidence type="ECO:0000256" key="1">
    <source>
        <dbReference type="SAM" id="SignalP"/>
    </source>
</evidence>
<dbReference type="Gene3D" id="2.130.10.10">
    <property type="entry name" value="YVTN repeat-like/Quinoprotein amine dehydrogenase"/>
    <property type="match status" value="1"/>
</dbReference>
<reference evidence="2 3" key="1">
    <citation type="journal article" date="2019" name="Int. J. Syst. Evol. Microbiol.">
        <title>The Global Catalogue of Microorganisms (GCM) 10K type strain sequencing project: providing services to taxonomists for standard genome sequencing and annotation.</title>
        <authorList>
            <consortium name="The Broad Institute Genomics Platform"/>
            <consortium name="The Broad Institute Genome Sequencing Center for Infectious Disease"/>
            <person name="Wu L."/>
            <person name="Ma J."/>
        </authorList>
    </citation>
    <scope>NUCLEOTIDE SEQUENCE [LARGE SCALE GENOMIC DNA]</scope>
    <source>
        <strain evidence="2 3">JCM 6833</strain>
    </source>
</reference>
<comment type="caution">
    <text evidence="2">The sequence shown here is derived from an EMBL/GenBank/DDBJ whole genome shotgun (WGS) entry which is preliminary data.</text>
</comment>
<dbReference type="Pfam" id="PF20138">
    <property type="entry name" value="DUF6528"/>
    <property type="match status" value="1"/>
</dbReference>
<accession>A0ABN1ZKX8</accession>
<protein>
    <submittedName>
        <fullName evidence="2">DUF6528 family protein</fullName>
    </submittedName>
</protein>
<dbReference type="RefSeq" id="WP_344537535.1">
    <property type="nucleotide sequence ID" value="NZ_BAAATD010000001.1"/>
</dbReference>
<proteinExistence type="predicted"/>
<dbReference type="InterPro" id="IPR045383">
    <property type="entry name" value="DUF6528"/>
</dbReference>
<keyword evidence="3" id="KW-1185">Reference proteome</keyword>
<gene>
    <name evidence="2" type="ORF">GCM10010411_06760</name>
</gene>
<feature type="signal peptide" evidence="1">
    <location>
        <begin position="1"/>
        <end position="23"/>
    </location>
</feature>